<dbReference type="InterPro" id="IPR032719">
    <property type="entry name" value="WbsX"/>
</dbReference>
<dbReference type="CDD" id="cd11579">
    <property type="entry name" value="Glyco_tran_WbsX"/>
    <property type="match status" value="1"/>
</dbReference>
<dbReference type="PANTHER" id="PTHR41244">
    <property type="entry name" value="RHAMNAN SYNTHESIS F"/>
    <property type="match status" value="1"/>
</dbReference>
<accession>A0A5J6MZJ9</accession>
<dbReference type="AlphaFoldDB" id="A0A5J6MZJ9"/>
<dbReference type="EMBL" id="CP042582">
    <property type="protein sequence ID" value="QEX21720.1"/>
    <property type="molecule type" value="Genomic_DNA"/>
</dbReference>
<sequence length="429" mass="49057">MTGGNVKLIAFFLPQFHPIPENDAWWGKGFTEWTNVTKARPLFPGHYQPHLPADMGFYDLRVRATRREQIAMAKAYGIDAFCYHYYWFSGTRLLNQPLDDMLADPASDMPFCLCWANENWTRRWDAAEQEILIEQKYLPGDDLAFIKSVAPFLSDPRYLRIGGAPLLIVYRPQKIPDAPKALQTWRDYCASIGIPKLLLCAALTHGNWNYESYGFDAGVEFPPHNLIINAKNADIAFDEPFQGLVVDYQDIASLYLSKDHQGQNIFPTVFPSWDNTARTSRRALIVLNGTPENYEYWLAKTVRQVEWKYPGEERPVFINAWNEWAEGCHLEPDRRFGRRFLEATASAKAGASTLTAFTHFGIPAEAVRSQTAPPSLRQDLKALIDTHGRPVLAQGKRRLRRFVGYVLTPFPKLKTALREFIDTRGPRPE</sequence>
<evidence type="ECO:0000313" key="2">
    <source>
        <dbReference type="Proteomes" id="UP000325797"/>
    </source>
</evidence>
<dbReference type="RefSeq" id="WP_151116466.1">
    <property type="nucleotide sequence ID" value="NZ_CP042582.1"/>
</dbReference>
<dbReference type="Pfam" id="PF14307">
    <property type="entry name" value="Glyco_tran_WbsX"/>
    <property type="match status" value="1"/>
</dbReference>
<dbReference type="KEGG" id="hadh:FRZ61_16490"/>
<protein>
    <recommendedName>
        <fullName evidence="3">Glycosyl transferase</fullName>
    </recommendedName>
</protein>
<keyword evidence="2" id="KW-1185">Reference proteome</keyword>
<dbReference type="Gene3D" id="3.20.20.80">
    <property type="entry name" value="Glycosidases"/>
    <property type="match status" value="1"/>
</dbReference>
<organism evidence="1 2">
    <name type="scientific">Hypericibacter adhaerens</name>
    <dbReference type="NCBI Taxonomy" id="2602016"/>
    <lineage>
        <taxon>Bacteria</taxon>
        <taxon>Pseudomonadati</taxon>
        <taxon>Pseudomonadota</taxon>
        <taxon>Alphaproteobacteria</taxon>
        <taxon>Rhodospirillales</taxon>
        <taxon>Dongiaceae</taxon>
        <taxon>Hypericibacter</taxon>
    </lineage>
</organism>
<evidence type="ECO:0000313" key="1">
    <source>
        <dbReference type="EMBL" id="QEX21720.1"/>
    </source>
</evidence>
<gene>
    <name evidence="1" type="ORF">FRZ61_16490</name>
</gene>
<proteinExistence type="predicted"/>
<dbReference type="PANTHER" id="PTHR41244:SF1">
    <property type="entry name" value="GLYCOSYLTRANSFERASE"/>
    <property type="match status" value="1"/>
</dbReference>
<reference evidence="1 2" key="1">
    <citation type="submission" date="2019-08" db="EMBL/GenBank/DDBJ databases">
        <title>Hyperibacter terrae gen. nov., sp. nov. and Hyperibacter viscosus sp. nov., two new members in the family Rhodospirillaceae isolated from the rhizosphere of Hypericum perforatum.</title>
        <authorList>
            <person name="Noviana Z."/>
        </authorList>
    </citation>
    <scope>NUCLEOTIDE SEQUENCE [LARGE SCALE GENOMIC DNA]</scope>
    <source>
        <strain evidence="1 2">R5959</strain>
    </source>
</reference>
<name>A0A5J6MZJ9_9PROT</name>
<evidence type="ECO:0008006" key="3">
    <source>
        <dbReference type="Google" id="ProtNLM"/>
    </source>
</evidence>
<dbReference type="Proteomes" id="UP000325797">
    <property type="component" value="Chromosome"/>
</dbReference>
<dbReference type="OrthoDB" id="115878at2"/>